<sequence>MASKSTLPYHARAASHQHPVARKLFHIAEQKKSNLIISADFSDTDGLLKCADELGPYIAVFKTHVDIIHDFGEKTIVGLKNLAAKHNFMIFEDRKFVDIGSTAQKQYHGGALRISEWADIVNVSPLGGGGVVEALEQVIFNETFPYRDERAVLLLAEMTTAGSLATGQYTQKCIDIAKQSGVVIGFVATGALGAVDPDLNTSAQEDFIIFTTGVNSCQSGNILGQQYQTPEAAVKGGSDFIIVGRGIYTSDNRVETAKQYQREGWNAYEARIAS</sequence>
<feature type="active site" description="For OMPdecase activity" evidence="8">
    <location>
        <position position="95"/>
    </location>
</feature>
<keyword evidence="6 10" id="KW-0665">Pyrimidine biosynthesis</keyword>
<feature type="binding site" evidence="9">
    <location>
        <position position="245"/>
    </location>
    <ligand>
        <name>substrate</name>
    </ligand>
</feature>
<feature type="binding site" evidence="9">
    <location>
        <position position="159"/>
    </location>
    <ligand>
        <name>substrate</name>
    </ligand>
</feature>
<dbReference type="InterPro" id="IPR018089">
    <property type="entry name" value="OMPdecase_AS"/>
</dbReference>
<feature type="binding site" evidence="9">
    <location>
        <position position="244"/>
    </location>
    <ligand>
        <name>substrate</name>
    </ligand>
</feature>
<dbReference type="PANTHER" id="PTHR32119">
    <property type="entry name" value="OROTIDINE 5'-PHOSPHATE DECARBOXYLASE"/>
    <property type="match status" value="1"/>
</dbReference>
<dbReference type="EC" id="4.1.1.23" evidence="3 10"/>
<comment type="caution">
    <text evidence="12">The sequence shown here is derived from an EMBL/GenBank/DDBJ whole genome shotgun (WGS) entry which is preliminary data.</text>
</comment>
<evidence type="ECO:0000313" key="13">
    <source>
        <dbReference type="Proteomes" id="UP000754883"/>
    </source>
</evidence>
<dbReference type="EMBL" id="CABFNO020001298">
    <property type="protein sequence ID" value="CAG9977998.1"/>
    <property type="molecule type" value="Genomic_DNA"/>
</dbReference>
<dbReference type="NCBIfam" id="TIGR01740">
    <property type="entry name" value="pyrF"/>
    <property type="match status" value="1"/>
</dbReference>
<dbReference type="InterPro" id="IPR014732">
    <property type="entry name" value="OMPdecase"/>
</dbReference>
<feature type="domain" description="Orotidine 5'-phosphate decarboxylase" evidence="11">
    <location>
        <begin position="34"/>
        <end position="260"/>
    </location>
</feature>
<dbReference type="GO" id="GO:0005829">
    <property type="term" value="C:cytosol"/>
    <property type="evidence" value="ECO:0007669"/>
    <property type="project" value="TreeGrafter"/>
</dbReference>
<dbReference type="CDD" id="cd04725">
    <property type="entry name" value="OMP_decarboxylase_like"/>
    <property type="match status" value="1"/>
</dbReference>
<dbReference type="InterPro" id="IPR011060">
    <property type="entry name" value="RibuloseP-bd_barrel"/>
</dbReference>
<evidence type="ECO:0000313" key="12">
    <source>
        <dbReference type="EMBL" id="CAG9977998.1"/>
    </source>
</evidence>
<dbReference type="InterPro" id="IPR001754">
    <property type="entry name" value="OMPdeCOase_dom"/>
</dbReference>
<feature type="active site" description="For OMPdecase activity" evidence="8">
    <location>
        <position position="93"/>
    </location>
</feature>
<organism evidence="12 13">
    <name type="scientific">Clonostachys byssicola</name>
    <dbReference type="NCBI Taxonomy" id="160290"/>
    <lineage>
        <taxon>Eukaryota</taxon>
        <taxon>Fungi</taxon>
        <taxon>Dikarya</taxon>
        <taxon>Ascomycota</taxon>
        <taxon>Pezizomycotina</taxon>
        <taxon>Sordariomycetes</taxon>
        <taxon>Hypocreomycetidae</taxon>
        <taxon>Hypocreales</taxon>
        <taxon>Bionectriaceae</taxon>
        <taxon>Clonostachys</taxon>
    </lineage>
</organism>
<dbReference type="GO" id="GO:0006207">
    <property type="term" value="P:'de novo' pyrimidine nucleobase biosynthetic process"/>
    <property type="evidence" value="ECO:0007669"/>
    <property type="project" value="InterPro"/>
</dbReference>
<reference evidence="12 13" key="2">
    <citation type="submission" date="2021-10" db="EMBL/GenBank/DDBJ databases">
        <authorList>
            <person name="Piombo E."/>
        </authorList>
    </citation>
    <scope>NUCLEOTIDE SEQUENCE [LARGE SCALE GENOMIC DNA]</scope>
</reference>
<dbReference type="InterPro" id="IPR013785">
    <property type="entry name" value="Aldolase_TIM"/>
</dbReference>
<reference evidence="13" key="1">
    <citation type="submission" date="2019-06" db="EMBL/GenBank/DDBJ databases">
        <authorList>
            <person name="Broberg M."/>
        </authorList>
    </citation>
    <scope>NUCLEOTIDE SEQUENCE [LARGE SCALE GENOMIC DNA]</scope>
</reference>
<dbReference type="Gene3D" id="3.20.20.70">
    <property type="entry name" value="Aldolase class I"/>
    <property type="match status" value="1"/>
</dbReference>
<dbReference type="Proteomes" id="UP000754883">
    <property type="component" value="Unassembled WGS sequence"/>
</dbReference>
<dbReference type="SUPFAM" id="SSF51366">
    <property type="entry name" value="Ribulose-phoshate binding barrel"/>
    <property type="match status" value="1"/>
</dbReference>
<evidence type="ECO:0000256" key="2">
    <source>
        <dbReference type="ARBA" id="ARBA00011018"/>
    </source>
</evidence>
<keyword evidence="5 10" id="KW-0210">Decarboxylase</keyword>
<keyword evidence="7 10" id="KW-0456">Lyase</keyword>
<feature type="binding site" evidence="9">
    <location>
        <position position="40"/>
    </location>
    <ligand>
        <name>substrate</name>
    </ligand>
</feature>
<evidence type="ECO:0000256" key="10">
    <source>
        <dbReference type="RuleBase" id="RU000512"/>
    </source>
</evidence>
<evidence type="ECO:0000256" key="8">
    <source>
        <dbReference type="PIRSR" id="PIRSR614732-1"/>
    </source>
</evidence>
<dbReference type="GO" id="GO:0004590">
    <property type="term" value="F:orotidine-5'-phosphate decarboxylase activity"/>
    <property type="evidence" value="ECO:0007669"/>
    <property type="project" value="UniProtKB-EC"/>
</dbReference>
<evidence type="ECO:0000259" key="11">
    <source>
        <dbReference type="SMART" id="SM00934"/>
    </source>
</evidence>
<feature type="binding site" evidence="9">
    <location>
        <position position="225"/>
    </location>
    <ligand>
        <name>substrate</name>
    </ligand>
</feature>
<accession>A0A9N9U1J0</accession>
<dbReference type="PROSITE" id="PS00156">
    <property type="entry name" value="OMPDECASE"/>
    <property type="match status" value="1"/>
</dbReference>
<evidence type="ECO:0000256" key="7">
    <source>
        <dbReference type="ARBA" id="ARBA00023239"/>
    </source>
</evidence>
<name>A0A9N9U1J0_9HYPO</name>
<dbReference type="OrthoDB" id="10263753at2759"/>
<evidence type="ECO:0000256" key="1">
    <source>
        <dbReference type="ARBA" id="ARBA00004861"/>
    </source>
</evidence>
<comment type="pathway">
    <text evidence="1 10">Pyrimidine metabolism; UMP biosynthesis via de novo pathway; UMP from orotate: step 2/2.</text>
</comment>
<gene>
    <name evidence="12" type="ORF">CBYS24578_00009034</name>
</gene>
<evidence type="ECO:0000256" key="3">
    <source>
        <dbReference type="ARBA" id="ARBA00012321"/>
    </source>
</evidence>
<protein>
    <recommendedName>
        <fullName evidence="4 10">Orotidine 5'-phosphate decarboxylase</fullName>
        <ecNumber evidence="3 10">4.1.1.23</ecNumber>
    </recommendedName>
</protein>
<comment type="catalytic activity">
    <reaction evidence="10">
        <text>orotidine 5'-phosphate + H(+) = UMP + CO2</text>
        <dbReference type="Rhea" id="RHEA:11596"/>
        <dbReference type="ChEBI" id="CHEBI:15378"/>
        <dbReference type="ChEBI" id="CHEBI:16526"/>
        <dbReference type="ChEBI" id="CHEBI:57538"/>
        <dbReference type="ChEBI" id="CHEBI:57865"/>
        <dbReference type="EC" id="4.1.1.23"/>
    </reaction>
</comment>
<dbReference type="AlphaFoldDB" id="A0A9N9U1J0"/>
<evidence type="ECO:0000256" key="9">
    <source>
        <dbReference type="PIRSR" id="PIRSR614732-2"/>
    </source>
</evidence>
<dbReference type="PANTHER" id="PTHR32119:SF2">
    <property type="entry name" value="OROTIDINE 5'-PHOSPHATE DECARBOXYLASE"/>
    <property type="match status" value="1"/>
</dbReference>
<dbReference type="GO" id="GO:0044205">
    <property type="term" value="P:'de novo' UMP biosynthetic process"/>
    <property type="evidence" value="ECO:0007669"/>
    <property type="project" value="InterPro"/>
</dbReference>
<proteinExistence type="inferred from homology"/>
<keyword evidence="13" id="KW-1185">Reference proteome</keyword>
<feature type="binding site" evidence="9">
    <location>
        <position position="62"/>
    </location>
    <ligand>
        <name>substrate</name>
    </ligand>
</feature>
<dbReference type="Pfam" id="PF00215">
    <property type="entry name" value="OMPdecase"/>
    <property type="match status" value="1"/>
</dbReference>
<comment type="similarity">
    <text evidence="2 10">Belongs to the OMP decarboxylase family.</text>
</comment>
<evidence type="ECO:0000256" key="5">
    <source>
        <dbReference type="ARBA" id="ARBA00022793"/>
    </source>
</evidence>
<evidence type="ECO:0000256" key="4">
    <source>
        <dbReference type="ARBA" id="ARBA00021923"/>
    </source>
</evidence>
<evidence type="ECO:0000256" key="6">
    <source>
        <dbReference type="ARBA" id="ARBA00022975"/>
    </source>
</evidence>
<dbReference type="SMART" id="SM00934">
    <property type="entry name" value="OMPdecase"/>
    <property type="match status" value="1"/>
</dbReference>
<feature type="active site" description="For OMPdecase activity" evidence="8">
    <location>
        <position position="98"/>
    </location>
</feature>
<dbReference type="FunFam" id="3.20.20.70:FF:000114">
    <property type="entry name" value="Decarboxylase,orotidine phosphate"/>
    <property type="match status" value="1"/>
</dbReference>